<dbReference type="Proteomes" id="UP000094172">
    <property type="component" value="Unassembled WGS sequence"/>
</dbReference>
<reference evidence="2 3" key="1">
    <citation type="journal article" date="2016" name="Environ. Microbiol.">
        <title>New Methyloceanibacter diversity from North Sea sediments includes methanotroph containing solely the soluble methane monooxygenase.</title>
        <authorList>
            <person name="Vekeman B."/>
            <person name="Kerckhof F.M."/>
            <person name="Cremers G."/>
            <person name="de Vos P."/>
            <person name="Vandamme P."/>
            <person name="Boon N."/>
            <person name="Op den Camp H.J."/>
            <person name="Heylen K."/>
        </authorList>
    </citation>
    <scope>NUCLEOTIDE SEQUENCE [LARGE SCALE GENOMIC DNA]</scope>
    <source>
        <strain evidence="2 3">R-67176</strain>
    </source>
</reference>
<protein>
    <submittedName>
        <fullName evidence="2">Uncharacterized protein</fullName>
    </submittedName>
</protein>
<gene>
    <name evidence="2" type="ORF">AUC70_11735</name>
</gene>
<name>A0A1E3VJ31_9HYPH</name>
<evidence type="ECO:0000256" key="1">
    <source>
        <dbReference type="SAM" id="MobiDB-lite"/>
    </source>
</evidence>
<evidence type="ECO:0000313" key="3">
    <source>
        <dbReference type="Proteomes" id="UP000094172"/>
    </source>
</evidence>
<dbReference type="RefSeq" id="WP_069445592.1">
    <property type="nucleotide sequence ID" value="NZ_LPWE01000014.1"/>
</dbReference>
<dbReference type="EMBL" id="LPWE01000014">
    <property type="protein sequence ID" value="ODR93529.1"/>
    <property type="molecule type" value="Genomic_DNA"/>
</dbReference>
<dbReference type="AlphaFoldDB" id="A0A1E3VJ31"/>
<evidence type="ECO:0000313" key="2">
    <source>
        <dbReference type="EMBL" id="ODR93529.1"/>
    </source>
</evidence>
<proteinExistence type="predicted"/>
<comment type="caution">
    <text evidence="2">The sequence shown here is derived from an EMBL/GenBank/DDBJ whole genome shotgun (WGS) entry which is preliminary data.</text>
</comment>
<keyword evidence="3" id="KW-1185">Reference proteome</keyword>
<dbReference type="STRING" id="1774970.AUC70_11735"/>
<accession>A0A1E3VJ31</accession>
<organism evidence="2 3">
    <name type="scientific">Methyloceanibacter stevinii</name>
    <dbReference type="NCBI Taxonomy" id="1774970"/>
    <lineage>
        <taxon>Bacteria</taxon>
        <taxon>Pseudomonadati</taxon>
        <taxon>Pseudomonadota</taxon>
        <taxon>Alphaproteobacteria</taxon>
        <taxon>Hyphomicrobiales</taxon>
        <taxon>Hyphomicrobiaceae</taxon>
        <taxon>Methyloceanibacter</taxon>
    </lineage>
</organism>
<feature type="region of interest" description="Disordered" evidence="1">
    <location>
        <begin position="58"/>
        <end position="108"/>
    </location>
</feature>
<sequence>MKDHYIVCGEEAEPTWDTENNEVQKFNFHDAHENARERAEETPGERFHVYRAVSWTEAPIGEPVTTPTQPDEATERVTGPAMEGMPDLACDSGELPPAQELRRATEAA</sequence>